<keyword evidence="2" id="KW-1185">Reference proteome</keyword>
<sequence length="275" mass="31555">MGTQQYIGLAAELTKSRMNSRYEDYQVTAFIKPFASTEEVLKICTNLKVDTHDKVILCVGENNDDPVTAIAELYAALKLLKHATVIAMNVTSSKHLNNNSLNTQLKLTRKKQLIDYNYSINNKSIKSVSSVRDLGIRLDSKLTFNEHIDSIVDKAYKQIGFVKRVCNDFSSINCIKALYFAYVRSVLEYANIIWSPKYAKHKHRIDSIQKLFIKFISSKDHNSFASYEDACKFYRLDTLELRRLQHDIFLLHGLWSGNIDCPDLLSKISILVPKY</sequence>
<comment type="caution">
    <text evidence="1">The sequence shown here is derived from an EMBL/GenBank/DDBJ whole genome shotgun (WGS) entry which is preliminary data.</text>
</comment>
<accession>A0A8S3XAV4</accession>
<gene>
    <name evidence="1" type="ORF">PAPOLLO_LOCUS16031</name>
</gene>
<dbReference type="AlphaFoldDB" id="A0A8S3XAV4"/>
<dbReference type="OrthoDB" id="426210at2759"/>
<dbReference type="PANTHER" id="PTHR33332">
    <property type="entry name" value="REVERSE TRANSCRIPTASE DOMAIN-CONTAINING PROTEIN"/>
    <property type="match status" value="1"/>
</dbReference>
<dbReference type="Proteomes" id="UP000691718">
    <property type="component" value="Unassembled WGS sequence"/>
</dbReference>
<proteinExistence type="predicted"/>
<organism evidence="1 2">
    <name type="scientific">Parnassius apollo</name>
    <name type="common">Apollo butterfly</name>
    <name type="synonym">Papilio apollo</name>
    <dbReference type="NCBI Taxonomy" id="110799"/>
    <lineage>
        <taxon>Eukaryota</taxon>
        <taxon>Metazoa</taxon>
        <taxon>Ecdysozoa</taxon>
        <taxon>Arthropoda</taxon>
        <taxon>Hexapoda</taxon>
        <taxon>Insecta</taxon>
        <taxon>Pterygota</taxon>
        <taxon>Neoptera</taxon>
        <taxon>Endopterygota</taxon>
        <taxon>Lepidoptera</taxon>
        <taxon>Glossata</taxon>
        <taxon>Ditrysia</taxon>
        <taxon>Papilionoidea</taxon>
        <taxon>Papilionidae</taxon>
        <taxon>Parnassiinae</taxon>
        <taxon>Parnassini</taxon>
        <taxon>Parnassius</taxon>
        <taxon>Parnassius</taxon>
    </lineage>
</organism>
<evidence type="ECO:0000313" key="2">
    <source>
        <dbReference type="Proteomes" id="UP000691718"/>
    </source>
</evidence>
<protein>
    <submittedName>
        <fullName evidence="1">(apollo) hypothetical protein</fullName>
    </submittedName>
</protein>
<evidence type="ECO:0000313" key="1">
    <source>
        <dbReference type="EMBL" id="CAG5013916.1"/>
    </source>
</evidence>
<reference evidence="1" key="1">
    <citation type="submission" date="2021-04" db="EMBL/GenBank/DDBJ databases">
        <authorList>
            <person name="Tunstrom K."/>
        </authorList>
    </citation>
    <scope>NUCLEOTIDE SEQUENCE</scope>
</reference>
<name>A0A8S3XAV4_PARAO</name>
<dbReference type="EMBL" id="CAJQZP010001060">
    <property type="protein sequence ID" value="CAG5013916.1"/>
    <property type="molecule type" value="Genomic_DNA"/>
</dbReference>